<sequence>MSIKHTAYSTLDVPHEEIDLESWVLGLSDEDYQACARGHHGAGSYRDERGRGTVNVESVGGSLIVQHYRIVRVEDSSVELYSAASRVYLFHLIPVRAGVRWTLETRPRTSTSTDFACTVEVILPPVLDFLGRMMALSWFIRRHTAEETPNFAADIARKYRRRHAAVR</sequence>
<reference evidence="1" key="1">
    <citation type="submission" date="2021-01" db="EMBL/GenBank/DDBJ databases">
        <title>Whole genome shotgun sequence of Acrocarpospora phusangensis NBRC 108782.</title>
        <authorList>
            <person name="Komaki H."/>
            <person name="Tamura T."/>
        </authorList>
    </citation>
    <scope>NUCLEOTIDE SEQUENCE</scope>
    <source>
        <strain evidence="1">NBRC 108782</strain>
    </source>
</reference>
<dbReference type="Proteomes" id="UP000640052">
    <property type="component" value="Unassembled WGS sequence"/>
</dbReference>
<dbReference type="AlphaFoldDB" id="A0A919QC33"/>
<dbReference type="EMBL" id="BOOA01000023">
    <property type="protein sequence ID" value="GIH24969.1"/>
    <property type="molecule type" value="Genomic_DNA"/>
</dbReference>
<evidence type="ECO:0000313" key="2">
    <source>
        <dbReference type="Proteomes" id="UP000640052"/>
    </source>
</evidence>
<evidence type="ECO:0000313" key="1">
    <source>
        <dbReference type="EMBL" id="GIH24969.1"/>
    </source>
</evidence>
<gene>
    <name evidence="1" type="ORF">Aph01nite_32790</name>
</gene>
<accession>A0A919QC33</accession>
<name>A0A919QC33_9ACTN</name>
<proteinExistence type="predicted"/>
<protein>
    <submittedName>
        <fullName evidence="1">Uncharacterized protein</fullName>
    </submittedName>
</protein>
<organism evidence="1 2">
    <name type="scientific">Acrocarpospora phusangensis</name>
    <dbReference type="NCBI Taxonomy" id="1070424"/>
    <lineage>
        <taxon>Bacteria</taxon>
        <taxon>Bacillati</taxon>
        <taxon>Actinomycetota</taxon>
        <taxon>Actinomycetes</taxon>
        <taxon>Streptosporangiales</taxon>
        <taxon>Streptosporangiaceae</taxon>
        <taxon>Acrocarpospora</taxon>
    </lineage>
</organism>
<dbReference type="RefSeq" id="WP_204041695.1">
    <property type="nucleotide sequence ID" value="NZ_BOOA01000023.1"/>
</dbReference>
<keyword evidence="2" id="KW-1185">Reference proteome</keyword>
<comment type="caution">
    <text evidence="1">The sequence shown here is derived from an EMBL/GenBank/DDBJ whole genome shotgun (WGS) entry which is preliminary data.</text>
</comment>